<dbReference type="Pfam" id="PF00781">
    <property type="entry name" value="DAGK_cat"/>
    <property type="match status" value="1"/>
</dbReference>
<feature type="domain" description="DAGKc" evidence="3">
    <location>
        <begin position="25"/>
        <end position="119"/>
    </location>
</feature>
<dbReference type="Proteomes" id="UP000239814">
    <property type="component" value="Chromosome"/>
</dbReference>
<evidence type="ECO:0000259" key="3">
    <source>
        <dbReference type="PROSITE" id="PS50146"/>
    </source>
</evidence>
<dbReference type="SMART" id="SM00046">
    <property type="entry name" value="DAGKc"/>
    <property type="match status" value="1"/>
</dbReference>
<keyword evidence="5" id="KW-1185">Reference proteome</keyword>
<dbReference type="PANTHER" id="PTHR12358:SF106">
    <property type="entry name" value="LIPID KINASE YEGS"/>
    <property type="match status" value="1"/>
</dbReference>
<dbReference type="Gene3D" id="3.40.50.10330">
    <property type="entry name" value="Probable inorganic polyphosphate/atp-NAD kinase, domain 1"/>
    <property type="match status" value="1"/>
</dbReference>
<reference evidence="4 5" key="1">
    <citation type="submission" date="2018-03" db="EMBL/GenBank/DDBJ databases">
        <title>Characteristics and genome of n-alkane degrading marine bacteria Gordonia iterans isolated from crude oil contaminated in Tae-an, South Korea.</title>
        <authorList>
            <person name="Lee S.-S."/>
            <person name="Kim H."/>
        </authorList>
    </citation>
    <scope>NUCLEOTIDE SEQUENCE [LARGE SCALE GENOMIC DNA]</scope>
    <source>
        <strain evidence="4 5">Co17</strain>
    </source>
</reference>
<organism evidence="4 5">
    <name type="scientific">Gordonia iterans</name>
    <dbReference type="NCBI Taxonomy" id="1004901"/>
    <lineage>
        <taxon>Bacteria</taxon>
        <taxon>Bacillati</taxon>
        <taxon>Actinomycetota</taxon>
        <taxon>Actinomycetes</taxon>
        <taxon>Mycobacteriales</taxon>
        <taxon>Gordoniaceae</taxon>
        <taxon>Gordonia</taxon>
    </lineage>
</organism>
<evidence type="ECO:0000313" key="4">
    <source>
        <dbReference type="EMBL" id="AVM02308.1"/>
    </source>
</evidence>
<keyword evidence="4" id="KW-0808">Transferase</keyword>
<keyword evidence="4" id="KW-0418">Kinase</keyword>
<dbReference type="AlphaFoldDB" id="A0A2S0KKU6"/>
<dbReference type="PANTHER" id="PTHR12358">
    <property type="entry name" value="SPHINGOSINE KINASE"/>
    <property type="match status" value="1"/>
</dbReference>
<name>A0A2S0KKU6_9ACTN</name>
<dbReference type="OrthoDB" id="142078at2"/>
<gene>
    <name evidence="4" type="ORF">C6V83_15495</name>
</gene>
<dbReference type="PROSITE" id="PS50146">
    <property type="entry name" value="DAGK"/>
    <property type="match status" value="1"/>
</dbReference>
<evidence type="ECO:0000256" key="1">
    <source>
        <dbReference type="ARBA" id="ARBA00001946"/>
    </source>
</evidence>
<dbReference type="InterPro" id="IPR017438">
    <property type="entry name" value="ATP-NAD_kinase_N"/>
</dbReference>
<sequence length="317" mass="33768">MLVTNPFATFTTPAGRDTLANTLSARYDVDVEHTTHRGHAGELGARAAAQGYDAVVVHGGDGTVNEVVNGILGAPDRPDPADPAALPALGVIPGGSANVFARALGIDRDPIVATAQLIELLDAGSRRPISLGHTLNRWFLFNAGMGMDAIVVRRMEAKRRKGKRATAQRYFFTTISSFFSSAVTPPVFSVQVPDHEPIDGVRFGFVSNTGPWTYFGARPIETNPGTDFDHGLGVFAATSVGVLRNIVLGSKLLTGSDDPRAAHLFRDDDVEWVRFCGTEPADVQMDGDYLGKHTDLEFGCRRHVLHVAAAAAAAPPA</sequence>
<dbReference type="InterPro" id="IPR001206">
    <property type="entry name" value="Diacylglycerol_kinase_cat_dom"/>
</dbReference>
<dbReference type="GO" id="GO:0004143">
    <property type="term" value="F:ATP-dependent diacylglycerol kinase activity"/>
    <property type="evidence" value="ECO:0007669"/>
    <property type="project" value="TreeGrafter"/>
</dbReference>
<dbReference type="EMBL" id="CP027433">
    <property type="protein sequence ID" value="AVM02308.1"/>
    <property type="molecule type" value="Genomic_DNA"/>
</dbReference>
<dbReference type="KEGG" id="git:C6V83_15495"/>
<dbReference type="Gene3D" id="2.60.200.40">
    <property type="match status" value="1"/>
</dbReference>
<dbReference type="InterPro" id="IPR050187">
    <property type="entry name" value="Lipid_Phosphate_FormReg"/>
</dbReference>
<dbReference type="SUPFAM" id="SSF111331">
    <property type="entry name" value="NAD kinase/diacylglycerol kinase-like"/>
    <property type="match status" value="1"/>
</dbReference>
<evidence type="ECO:0000256" key="2">
    <source>
        <dbReference type="ARBA" id="ARBA00005983"/>
    </source>
</evidence>
<protein>
    <submittedName>
        <fullName evidence="4">Diacylglycerol kinase</fullName>
    </submittedName>
</protein>
<dbReference type="InterPro" id="IPR016064">
    <property type="entry name" value="NAD/diacylglycerol_kinase_sf"/>
</dbReference>
<comment type="cofactor">
    <cofactor evidence="1">
        <name>Mg(2+)</name>
        <dbReference type="ChEBI" id="CHEBI:18420"/>
    </cofactor>
</comment>
<comment type="similarity">
    <text evidence="2">Belongs to the diacylglycerol/lipid kinase family.</text>
</comment>
<dbReference type="GO" id="GO:0005886">
    <property type="term" value="C:plasma membrane"/>
    <property type="evidence" value="ECO:0007669"/>
    <property type="project" value="TreeGrafter"/>
</dbReference>
<accession>A0A2S0KKU6</accession>
<proteinExistence type="inferred from homology"/>
<evidence type="ECO:0000313" key="5">
    <source>
        <dbReference type="Proteomes" id="UP000239814"/>
    </source>
</evidence>